<dbReference type="AlphaFoldDB" id="A0A369KQ14"/>
<dbReference type="EMBL" id="QOVW01000071">
    <property type="protein sequence ID" value="RDB35918.1"/>
    <property type="molecule type" value="Genomic_DNA"/>
</dbReference>
<keyword evidence="2" id="KW-1185">Reference proteome</keyword>
<dbReference type="Proteomes" id="UP000253934">
    <property type="component" value="Unassembled WGS sequence"/>
</dbReference>
<proteinExistence type="predicted"/>
<gene>
    <name evidence="1" type="ORF">DCC88_07670</name>
</gene>
<comment type="caution">
    <text evidence="1">The sequence shown here is derived from an EMBL/GenBank/DDBJ whole genome shotgun (WGS) entry which is preliminary data.</text>
</comment>
<evidence type="ECO:0000313" key="2">
    <source>
        <dbReference type="Proteomes" id="UP000253934"/>
    </source>
</evidence>
<evidence type="ECO:0000313" key="1">
    <source>
        <dbReference type="EMBL" id="RDB35918.1"/>
    </source>
</evidence>
<name>A0A369KQ14_9BACT</name>
<dbReference type="RefSeq" id="WP_338637457.1">
    <property type="nucleotide sequence ID" value="NZ_CP146516.1"/>
</dbReference>
<protein>
    <submittedName>
        <fullName evidence="1">Uncharacterized protein</fullName>
    </submittedName>
</protein>
<organism evidence="1 2">
    <name type="scientific">Spirobacillus cienkowskii</name>
    <dbReference type="NCBI Taxonomy" id="495820"/>
    <lineage>
        <taxon>Bacteria</taxon>
        <taxon>Pseudomonadati</taxon>
        <taxon>Bdellovibrionota</taxon>
        <taxon>Oligoflexia</taxon>
        <taxon>Silvanigrellales</taxon>
        <taxon>Spirobacillus</taxon>
    </lineage>
</organism>
<reference evidence="1" key="1">
    <citation type="submission" date="2018-04" db="EMBL/GenBank/DDBJ databases">
        <title>Draft genome sequence of the Candidatus Spirobacillus cienkowskii, a pathogen of freshwater Daphnia species, reconstructed from hemolymph metagenomic reads.</title>
        <authorList>
            <person name="Bresciani L."/>
            <person name="Lemos L.N."/>
            <person name="Wale N."/>
            <person name="Lin J.Y."/>
            <person name="Fernandes G.R."/>
            <person name="Duffy M.A."/>
            <person name="Rodrigues J.M."/>
        </authorList>
    </citation>
    <scope>NUCLEOTIDE SEQUENCE [LARGE SCALE GENOMIC DNA]</scope>
    <source>
        <strain evidence="1">Binning01</strain>
    </source>
</reference>
<sequence length="159" mass="18627">MGFWNNQRYEDVERASTGDPIRGLPAQNFPWLLGYSVFLDEAKDPWRYEYSCTGIVPEKNNQKVKVFLALKAETQVSKDNLKKMGISSERLEAMHVFSWNQLEEKYTYELICSFDKIEEKAKIICEKWITFIKKKYTVDLKYQSLISKIKASKISGFSE</sequence>
<accession>A0A369KQ14</accession>